<protein>
    <submittedName>
        <fullName evidence="2">DUF4397 domain-containing protein</fullName>
    </submittedName>
</protein>
<dbReference type="AlphaFoldDB" id="A0A6P1MLA8"/>
<name>A0A6P1MLA8_9FIRM</name>
<accession>A0A6P1MLA8</accession>
<sequence length="93" mass="10297">MKVRKYMENSYSGYVRVLHAVPDAPNVDVYANDKLIAKNLAYGNYTDYMPLNEGTYKISLYAAGDKSSPVLTNMLSIKKDEIITVAASGTLKI</sequence>
<dbReference type="KEGG" id="amic:Ami3637_08540"/>
<reference evidence="2 3" key="1">
    <citation type="submission" date="2020-01" db="EMBL/GenBank/DDBJ databases">
        <title>Genomic analysis of Aminipila sp. CBA3637.</title>
        <authorList>
            <person name="Kim Y.B."/>
            <person name="Roh S.W."/>
        </authorList>
    </citation>
    <scope>NUCLEOTIDE SEQUENCE [LARGE SCALE GENOMIC DNA]</scope>
    <source>
        <strain evidence="2 3">CBA3637</strain>
    </source>
</reference>
<dbReference type="RefSeq" id="WP_162362205.1">
    <property type="nucleotide sequence ID" value="NZ_CP047591.1"/>
</dbReference>
<evidence type="ECO:0000313" key="2">
    <source>
        <dbReference type="EMBL" id="QHI72436.1"/>
    </source>
</evidence>
<keyword evidence="3" id="KW-1185">Reference proteome</keyword>
<organism evidence="2 3">
    <name type="scientific">Aminipila terrae</name>
    <dbReference type="NCBI Taxonomy" id="2697030"/>
    <lineage>
        <taxon>Bacteria</taxon>
        <taxon>Bacillati</taxon>
        <taxon>Bacillota</taxon>
        <taxon>Clostridia</taxon>
        <taxon>Peptostreptococcales</taxon>
        <taxon>Anaerovoracaceae</taxon>
        <taxon>Aminipila</taxon>
    </lineage>
</organism>
<dbReference type="Pfam" id="PF14344">
    <property type="entry name" value="DUF4397"/>
    <property type="match status" value="1"/>
</dbReference>
<gene>
    <name evidence="2" type="ORF">Ami3637_08540</name>
</gene>
<feature type="domain" description="DUF4397" evidence="1">
    <location>
        <begin position="14"/>
        <end position="91"/>
    </location>
</feature>
<evidence type="ECO:0000259" key="1">
    <source>
        <dbReference type="Pfam" id="PF14344"/>
    </source>
</evidence>
<dbReference type="InterPro" id="IPR025510">
    <property type="entry name" value="DUF4397"/>
</dbReference>
<dbReference type="EMBL" id="CP047591">
    <property type="protein sequence ID" value="QHI72436.1"/>
    <property type="molecule type" value="Genomic_DNA"/>
</dbReference>
<proteinExistence type="predicted"/>
<evidence type="ECO:0000313" key="3">
    <source>
        <dbReference type="Proteomes" id="UP000463883"/>
    </source>
</evidence>
<dbReference type="Proteomes" id="UP000463883">
    <property type="component" value="Chromosome"/>
</dbReference>